<organism evidence="2 3">
    <name type="scientific">Rhodosorus marinus</name>
    <dbReference type="NCBI Taxonomy" id="101924"/>
    <lineage>
        <taxon>Eukaryota</taxon>
        <taxon>Rhodophyta</taxon>
        <taxon>Stylonematophyceae</taxon>
        <taxon>Stylonematales</taxon>
        <taxon>Stylonemataceae</taxon>
        <taxon>Rhodosorus</taxon>
    </lineage>
</organism>
<accession>A0AAV8UX17</accession>
<dbReference type="AlphaFoldDB" id="A0AAV8UX17"/>
<reference evidence="2 3" key="1">
    <citation type="journal article" date="2023" name="Nat. Commun.">
        <title>Origin of minicircular mitochondrial genomes in red algae.</title>
        <authorList>
            <person name="Lee Y."/>
            <person name="Cho C.H."/>
            <person name="Lee Y.M."/>
            <person name="Park S.I."/>
            <person name="Yang J.H."/>
            <person name="West J.A."/>
            <person name="Bhattacharya D."/>
            <person name="Yoon H.S."/>
        </authorList>
    </citation>
    <scope>NUCLEOTIDE SEQUENCE [LARGE SCALE GENOMIC DNA]</scope>
    <source>
        <strain evidence="2 3">CCMP1338</strain>
        <tissue evidence="2">Whole cell</tissue>
    </source>
</reference>
<evidence type="ECO:0000313" key="3">
    <source>
        <dbReference type="Proteomes" id="UP001157974"/>
    </source>
</evidence>
<evidence type="ECO:0000256" key="1">
    <source>
        <dbReference type="SAM" id="SignalP"/>
    </source>
</evidence>
<keyword evidence="3" id="KW-1185">Reference proteome</keyword>
<sequence length="203" mass="22557">MKSLKLITLLVAVLAMAAYVEAENYENALYFMTGMQVSWIFLVHGGQDCIPLIANIGAWNSSNGFEKIGEVCVDVVEDHGTLSTRFQYSVDPGFSITRAYSGVHRNCQVKRVFPYQRSERHPGGTTNVTQFVGFDEYDCPAEYPQGCCNRRNCFSPKLKIVQDSRPELGVVNAFPADDPSGPWGCRTIRGLRRCLATISCLAE</sequence>
<feature type="signal peptide" evidence="1">
    <location>
        <begin position="1"/>
        <end position="22"/>
    </location>
</feature>
<comment type="caution">
    <text evidence="2">The sequence shown here is derived from an EMBL/GenBank/DDBJ whole genome shotgun (WGS) entry which is preliminary data.</text>
</comment>
<feature type="chain" id="PRO_5044012484" evidence="1">
    <location>
        <begin position="23"/>
        <end position="203"/>
    </location>
</feature>
<dbReference type="EMBL" id="JAMWBK010000004">
    <property type="protein sequence ID" value="KAJ8905547.1"/>
    <property type="molecule type" value="Genomic_DNA"/>
</dbReference>
<evidence type="ECO:0000313" key="2">
    <source>
        <dbReference type="EMBL" id="KAJ8905547.1"/>
    </source>
</evidence>
<dbReference type="Proteomes" id="UP001157974">
    <property type="component" value="Unassembled WGS sequence"/>
</dbReference>
<protein>
    <submittedName>
        <fullName evidence="2">Uncharacterized protein</fullName>
    </submittedName>
</protein>
<keyword evidence="1" id="KW-0732">Signal</keyword>
<name>A0AAV8UX17_9RHOD</name>
<gene>
    <name evidence="2" type="ORF">NDN08_002054</name>
</gene>
<proteinExistence type="predicted"/>